<feature type="compositionally biased region" description="Low complexity" evidence="1">
    <location>
        <begin position="53"/>
        <end position="64"/>
    </location>
</feature>
<sequence length="360" mass="36892">MRRSAFLRRPAFSSVVAIVALLATGACTQDFDQFEPLLLSGSSGAGGAGSGGTATTTASAGAGGAEDCANGDDDDSDGAVDCADESCSGFSCVAVPDGWRGPGLLYDGPASAEIACPAGFSERVDVGGRGVEATATCSPCSCGAPEVECEEPTLLGYSDDACDARRPDPYAIQPDQCIPLPASLPFDSYRAAPPEVAAASCPASGGEPTGLAPRFRAEGLVCTRPPGEDGCDAGEACAPREIDGPFERGVCVYREGDRRCPQGFDERRVFARDMDDRRGCTRCTCDVSGVSCTATTTLFDDDDCRRSAATVPHDERCMVAPSVAALRVDVAGTGSCQPRGGMPTGEVVEGDGKITVCCAR</sequence>
<dbReference type="RefSeq" id="WP_129344838.1">
    <property type="nucleotide sequence ID" value="NZ_CP012670.1"/>
</dbReference>
<feature type="signal peptide" evidence="2">
    <location>
        <begin position="1"/>
        <end position="28"/>
    </location>
</feature>
<name>A0A4P2PTU0_SORCE</name>
<evidence type="ECO:0000256" key="1">
    <source>
        <dbReference type="SAM" id="MobiDB-lite"/>
    </source>
</evidence>
<feature type="chain" id="PRO_5020815365" description="Secreted protein" evidence="2">
    <location>
        <begin position="29"/>
        <end position="360"/>
    </location>
</feature>
<keyword evidence="2" id="KW-0732">Signal</keyword>
<evidence type="ECO:0000313" key="4">
    <source>
        <dbReference type="Proteomes" id="UP000295781"/>
    </source>
</evidence>
<gene>
    <name evidence="3" type="ORF">SOCEGT47_004450</name>
</gene>
<dbReference type="EMBL" id="CP012670">
    <property type="protein sequence ID" value="AUX19988.1"/>
    <property type="molecule type" value="Genomic_DNA"/>
</dbReference>
<proteinExistence type="predicted"/>
<evidence type="ECO:0000313" key="3">
    <source>
        <dbReference type="EMBL" id="AUX19988.1"/>
    </source>
</evidence>
<dbReference type="AlphaFoldDB" id="A0A4P2PTU0"/>
<feature type="region of interest" description="Disordered" evidence="1">
    <location>
        <begin position="45"/>
        <end position="64"/>
    </location>
</feature>
<dbReference type="Proteomes" id="UP000295781">
    <property type="component" value="Chromosome"/>
</dbReference>
<protein>
    <recommendedName>
        <fullName evidence="5">Secreted protein</fullName>
    </recommendedName>
</protein>
<dbReference type="OrthoDB" id="5501416at2"/>
<reference evidence="3 4" key="1">
    <citation type="submission" date="2015-09" db="EMBL/GenBank/DDBJ databases">
        <title>Sorangium comparison.</title>
        <authorList>
            <person name="Zaburannyi N."/>
            <person name="Bunk B."/>
            <person name="Overmann J."/>
            <person name="Mueller R."/>
        </authorList>
    </citation>
    <scope>NUCLEOTIDE SEQUENCE [LARGE SCALE GENOMIC DNA]</scope>
    <source>
        <strain evidence="3 4">So ceGT47</strain>
    </source>
</reference>
<dbReference type="PROSITE" id="PS51257">
    <property type="entry name" value="PROKAR_LIPOPROTEIN"/>
    <property type="match status" value="1"/>
</dbReference>
<evidence type="ECO:0008006" key="5">
    <source>
        <dbReference type="Google" id="ProtNLM"/>
    </source>
</evidence>
<organism evidence="3 4">
    <name type="scientific">Sorangium cellulosum</name>
    <name type="common">Polyangium cellulosum</name>
    <dbReference type="NCBI Taxonomy" id="56"/>
    <lineage>
        <taxon>Bacteria</taxon>
        <taxon>Pseudomonadati</taxon>
        <taxon>Myxococcota</taxon>
        <taxon>Polyangia</taxon>
        <taxon>Polyangiales</taxon>
        <taxon>Polyangiaceae</taxon>
        <taxon>Sorangium</taxon>
    </lineage>
</organism>
<accession>A0A4P2PTU0</accession>
<evidence type="ECO:0000256" key="2">
    <source>
        <dbReference type="SAM" id="SignalP"/>
    </source>
</evidence>